<reference evidence="7 8" key="1">
    <citation type="submission" date="2017-01" db="EMBL/GenBank/DDBJ databases">
        <title>A new Hymenobacter.</title>
        <authorList>
            <person name="Liang Y."/>
            <person name="Feng F."/>
        </authorList>
    </citation>
    <scope>NUCLEOTIDE SEQUENCE [LARGE SCALE GENOMIC DNA]</scope>
    <source>
        <strain evidence="7">MIMBbqt21</strain>
    </source>
</reference>
<evidence type="ECO:0000256" key="3">
    <source>
        <dbReference type="ARBA" id="ARBA00022806"/>
    </source>
</evidence>
<dbReference type="InterPro" id="IPR027417">
    <property type="entry name" value="P-loop_NTPase"/>
</dbReference>
<name>A0A243WF44_9BACT</name>
<dbReference type="Gene3D" id="3.40.50.300">
    <property type="entry name" value="P-loop containing nucleotide triphosphate hydrolases"/>
    <property type="match status" value="3"/>
</dbReference>
<dbReference type="GO" id="GO:0005829">
    <property type="term" value="C:cytosol"/>
    <property type="evidence" value="ECO:0007669"/>
    <property type="project" value="TreeGrafter"/>
</dbReference>
<protein>
    <submittedName>
        <fullName evidence="7">Helicase</fullName>
    </submittedName>
</protein>
<evidence type="ECO:0000313" key="7">
    <source>
        <dbReference type="EMBL" id="OUJ74110.1"/>
    </source>
</evidence>
<comment type="caution">
    <text evidence="7">The sequence shown here is derived from an EMBL/GenBank/DDBJ whole genome shotgun (WGS) entry which is preliminary data.</text>
</comment>
<accession>A0A243WF44</accession>
<feature type="binding site" evidence="5">
    <location>
        <begin position="220"/>
        <end position="227"/>
    </location>
    <ligand>
        <name>ATP</name>
        <dbReference type="ChEBI" id="CHEBI:30616"/>
    </ligand>
</feature>
<dbReference type="Pfam" id="PF13538">
    <property type="entry name" value="UvrD_C_2"/>
    <property type="match status" value="1"/>
</dbReference>
<keyword evidence="1 5" id="KW-0547">Nucleotide-binding</keyword>
<dbReference type="Proteomes" id="UP000194873">
    <property type="component" value="Unassembled WGS sequence"/>
</dbReference>
<sequence length="681" mass="78234">MNITEQEEREYLEEVKEKLTLAIRRVDDAVKQFSDELRQKKSYIHEHQSGMDEADMVAAGQSIDRMAFTGEAAVARKRNLFKLLQSPYFGRLDFVSPTQGKSPVYIGVHSFFDERQRQNLIYDWRAPISSLFYDFELGEAAYTTPSGTIQGRIELKRQYKIRDGRLEFMLENDVNIHDDVLQQELARSSDDKMKNIVATIQRDQNAVIRNETAPVMVIQGVAGSGKTSIALHRIAFLLYRYRETIAAKDILILSPNKVFADYISNVLPELGEENIPELGMEELAADLLDNRYTFQTFFEQVSALLETNDLAFVERIRFKSSFDFLSQLNQYLLHVENHYFTVTELRVGKTLVPGSFIESRFKAYHRIPLLKRFALVAQDVRDHVRSAADRKLTGAEKGKIGEAIPRMFKFHQVLDLYRDFYRWIGRPELLKLDHHLRLEYADVFALIYLRLRLEGLTAYEQVKHLLVDEMQDYTPVHYAVLSRLFRCRKTILGDVSQAVNPYSASSAETIERVFPQADVVKLYRSYRSTVEITAFAQRIIPNPDIIPLERHGREPQVVRFTSKEEELIGIKQLLATFTLSGYRSLGIICKTQRQAENTHQALQTAGVQLLTAESTSFKEGIIITTAHLAKGLEFDEVIVPFASVRTYQTEVDKSMLYVACTRAMHQLTLTYFGTISPFLPA</sequence>
<dbReference type="EMBL" id="MTSE01000004">
    <property type="protein sequence ID" value="OUJ74110.1"/>
    <property type="molecule type" value="Genomic_DNA"/>
</dbReference>
<dbReference type="PANTHER" id="PTHR11070:SF17">
    <property type="entry name" value="DNA HELICASE IV"/>
    <property type="match status" value="1"/>
</dbReference>
<dbReference type="GO" id="GO:0003677">
    <property type="term" value="F:DNA binding"/>
    <property type="evidence" value="ECO:0007669"/>
    <property type="project" value="InterPro"/>
</dbReference>
<dbReference type="GO" id="GO:0016787">
    <property type="term" value="F:hydrolase activity"/>
    <property type="evidence" value="ECO:0007669"/>
    <property type="project" value="UniProtKB-UniRule"/>
</dbReference>
<evidence type="ECO:0000256" key="5">
    <source>
        <dbReference type="PROSITE-ProRule" id="PRU00560"/>
    </source>
</evidence>
<keyword evidence="3 5" id="KW-0347">Helicase</keyword>
<dbReference type="OrthoDB" id="9809039at2"/>
<dbReference type="GO" id="GO:0005524">
    <property type="term" value="F:ATP binding"/>
    <property type="evidence" value="ECO:0007669"/>
    <property type="project" value="UniProtKB-UniRule"/>
</dbReference>
<gene>
    <name evidence="7" type="ORF">BXP70_10225</name>
</gene>
<evidence type="ECO:0000259" key="6">
    <source>
        <dbReference type="PROSITE" id="PS51198"/>
    </source>
</evidence>
<dbReference type="PROSITE" id="PS51198">
    <property type="entry name" value="UVRD_HELICASE_ATP_BIND"/>
    <property type="match status" value="1"/>
</dbReference>
<dbReference type="Pfam" id="PF00580">
    <property type="entry name" value="UvrD-helicase"/>
    <property type="match status" value="1"/>
</dbReference>
<dbReference type="InterPro" id="IPR027785">
    <property type="entry name" value="UvrD-like_helicase_C"/>
</dbReference>
<dbReference type="SUPFAM" id="SSF52540">
    <property type="entry name" value="P-loop containing nucleoside triphosphate hydrolases"/>
    <property type="match status" value="1"/>
</dbReference>
<keyword evidence="2 5" id="KW-0378">Hydrolase</keyword>
<keyword evidence="4 5" id="KW-0067">ATP-binding</keyword>
<dbReference type="GO" id="GO:0043138">
    <property type="term" value="F:3'-5' DNA helicase activity"/>
    <property type="evidence" value="ECO:0007669"/>
    <property type="project" value="TreeGrafter"/>
</dbReference>
<dbReference type="InterPro" id="IPR014016">
    <property type="entry name" value="UvrD-like_ATP-bd"/>
</dbReference>
<dbReference type="RefSeq" id="WP_086593958.1">
    <property type="nucleotide sequence ID" value="NZ_MTSE01000004.1"/>
</dbReference>
<keyword evidence="8" id="KW-1185">Reference proteome</keyword>
<dbReference type="AlphaFoldDB" id="A0A243WF44"/>
<organism evidence="7 8">
    <name type="scientific">Hymenobacter crusticola</name>
    <dbReference type="NCBI Taxonomy" id="1770526"/>
    <lineage>
        <taxon>Bacteria</taxon>
        <taxon>Pseudomonadati</taxon>
        <taxon>Bacteroidota</taxon>
        <taxon>Cytophagia</taxon>
        <taxon>Cytophagales</taxon>
        <taxon>Hymenobacteraceae</taxon>
        <taxon>Hymenobacter</taxon>
    </lineage>
</organism>
<evidence type="ECO:0000256" key="4">
    <source>
        <dbReference type="ARBA" id="ARBA00022840"/>
    </source>
</evidence>
<dbReference type="GO" id="GO:0000725">
    <property type="term" value="P:recombinational repair"/>
    <property type="evidence" value="ECO:0007669"/>
    <property type="project" value="TreeGrafter"/>
</dbReference>
<feature type="domain" description="UvrD-like helicase ATP-binding" evidence="6">
    <location>
        <begin position="199"/>
        <end position="529"/>
    </location>
</feature>
<dbReference type="InterPro" id="IPR000212">
    <property type="entry name" value="DNA_helicase_UvrD/REP"/>
</dbReference>
<evidence type="ECO:0000313" key="8">
    <source>
        <dbReference type="Proteomes" id="UP000194873"/>
    </source>
</evidence>
<evidence type="ECO:0000256" key="2">
    <source>
        <dbReference type="ARBA" id="ARBA00022801"/>
    </source>
</evidence>
<evidence type="ECO:0000256" key="1">
    <source>
        <dbReference type="ARBA" id="ARBA00022741"/>
    </source>
</evidence>
<dbReference type="PANTHER" id="PTHR11070">
    <property type="entry name" value="UVRD / RECB / PCRA DNA HELICASE FAMILY MEMBER"/>
    <property type="match status" value="1"/>
</dbReference>
<proteinExistence type="predicted"/>